<proteinExistence type="predicted"/>
<sequence length="62" mass="6379">MGWSSRNGYGGKVGDGTGRFQIGAGAIVQGGVAAVEVEVGVEVRRHFQLGFFQAGKRAAVGQ</sequence>
<reference evidence="1 2" key="1">
    <citation type="submission" date="2017-01" db="EMBL/GenBank/DDBJ databases">
        <title>A new Hymenobacter.</title>
        <authorList>
            <person name="Liang Y."/>
            <person name="Feng F."/>
        </authorList>
    </citation>
    <scope>NUCLEOTIDE SEQUENCE [LARGE SCALE GENOMIC DNA]</scope>
    <source>
        <strain evidence="1">MIMBbqt21</strain>
    </source>
</reference>
<comment type="caution">
    <text evidence="1">The sequence shown here is derived from an EMBL/GenBank/DDBJ whole genome shotgun (WGS) entry which is preliminary data.</text>
</comment>
<dbReference type="EMBL" id="MTSE01000029">
    <property type="protein sequence ID" value="OUJ69894.1"/>
    <property type="molecule type" value="Genomic_DNA"/>
</dbReference>
<name>A0A243W6G2_9BACT</name>
<protein>
    <submittedName>
        <fullName evidence="1">Uncharacterized protein</fullName>
    </submittedName>
</protein>
<accession>A0A243W6G2</accession>
<evidence type="ECO:0000313" key="2">
    <source>
        <dbReference type="Proteomes" id="UP000194873"/>
    </source>
</evidence>
<gene>
    <name evidence="1" type="ORF">BXP70_25865</name>
</gene>
<dbReference type="Proteomes" id="UP000194873">
    <property type="component" value="Unassembled WGS sequence"/>
</dbReference>
<evidence type="ECO:0000313" key="1">
    <source>
        <dbReference type="EMBL" id="OUJ69894.1"/>
    </source>
</evidence>
<organism evidence="1 2">
    <name type="scientific">Hymenobacter crusticola</name>
    <dbReference type="NCBI Taxonomy" id="1770526"/>
    <lineage>
        <taxon>Bacteria</taxon>
        <taxon>Pseudomonadati</taxon>
        <taxon>Bacteroidota</taxon>
        <taxon>Cytophagia</taxon>
        <taxon>Cytophagales</taxon>
        <taxon>Hymenobacteraceae</taxon>
        <taxon>Hymenobacter</taxon>
    </lineage>
</organism>
<keyword evidence="2" id="KW-1185">Reference proteome</keyword>
<dbReference type="AlphaFoldDB" id="A0A243W6G2"/>